<accession>A0ABV8ZUX4</accession>
<evidence type="ECO:0000313" key="1">
    <source>
        <dbReference type="EMBL" id="MFC4490479.1"/>
    </source>
</evidence>
<proteinExistence type="predicted"/>
<gene>
    <name evidence="1" type="ORF">ACFO0R_12720</name>
</gene>
<dbReference type="EMBL" id="JBHSEK010000007">
    <property type="protein sequence ID" value="MFC4490479.1"/>
    <property type="molecule type" value="Genomic_DNA"/>
</dbReference>
<evidence type="ECO:0000313" key="2">
    <source>
        <dbReference type="Proteomes" id="UP001595999"/>
    </source>
</evidence>
<sequence length="143" mass="16312">MRIVEVELPFRQNPQCHVVTLHQRDQAMAVFDCWDDDADIAPGVLGCVRFYGVLAVKVERHSTPLIPDELEFGSSLYQVLESDWLRAHLQAVRAWTHEGQDAGRYRHYLVNSHDHQLAVLCTGYDAQLRQARLADIIGDFELG</sequence>
<dbReference type="RefSeq" id="WP_231462760.1">
    <property type="nucleotide sequence ID" value="NZ_JAJOHW010000085.1"/>
</dbReference>
<organism evidence="1 2">
    <name type="scientific">Chromobacterium aquaticum</name>
    <dbReference type="NCBI Taxonomy" id="467180"/>
    <lineage>
        <taxon>Bacteria</taxon>
        <taxon>Pseudomonadati</taxon>
        <taxon>Pseudomonadota</taxon>
        <taxon>Betaproteobacteria</taxon>
        <taxon>Neisseriales</taxon>
        <taxon>Chromobacteriaceae</taxon>
        <taxon>Chromobacterium</taxon>
    </lineage>
</organism>
<protein>
    <submittedName>
        <fullName evidence="1">Uncharacterized protein</fullName>
    </submittedName>
</protein>
<reference evidence="2" key="1">
    <citation type="journal article" date="2019" name="Int. J. Syst. Evol. Microbiol.">
        <title>The Global Catalogue of Microorganisms (GCM) 10K type strain sequencing project: providing services to taxonomists for standard genome sequencing and annotation.</title>
        <authorList>
            <consortium name="The Broad Institute Genomics Platform"/>
            <consortium name="The Broad Institute Genome Sequencing Center for Infectious Disease"/>
            <person name="Wu L."/>
            <person name="Ma J."/>
        </authorList>
    </citation>
    <scope>NUCLEOTIDE SEQUENCE [LARGE SCALE GENOMIC DNA]</scope>
    <source>
        <strain evidence="2">CGMCC 4.7608</strain>
    </source>
</reference>
<name>A0ABV8ZUX4_9NEIS</name>
<comment type="caution">
    <text evidence="1">The sequence shown here is derived from an EMBL/GenBank/DDBJ whole genome shotgun (WGS) entry which is preliminary data.</text>
</comment>
<dbReference type="Proteomes" id="UP001595999">
    <property type="component" value="Unassembled WGS sequence"/>
</dbReference>
<keyword evidence="2" id="KW-1185">Reference proteome</keyword>